<reference evidence="1" key="1">
    <citation type="journal article" date="2019" name="bioRxiv">
        <title>The Genome of the Zebra Mussel, Dreissena polymorpha: A Resource for Invasive Species Research.</title>
        <authorList>
            <person name="McCartney M.A."/>
            <person name="Auch B."/>
            <person name="Kono T."/>
            <person name="Mallez S."/>
            <person name="Zhang Y."/>
            <person name="Obille A."/>
            <person name="Becker A."/>
            <person name="Abrahante J.E."/>
            <person name="Garbe J."/>
            <person name="Badalamenti J.P."/>
            <person name="Herman A."/>
            <person name="Mangelson H."/>
            <person name="Liachko I."/>
            <person name="Sullivan S."/>
            <person name="Sone E.D."/>
            <person name="Koren S."/>
            <person name="Silverstein K.A.T."/>
            <person name="Beckman K.B."/>
            <person name="Gohl D.M."/>
        </authorList>
    </citation>
    <scope>NUCLEOTIDE SEQUENCE</scope>
    <source>
        <strain evidence="1">Duluth1</strain>
        <tissue evidence="1">Whole animal</tissue>
    </source>
</reference>
<accession>A0A9D4NNT6</accession>
<reference evidence="1" key="2">
    <citation type="submission" date="2020-11" db="EMBL/GenBank/DDBJ databases">
        <authorList>
            <person name="McCartney M.A."/>
            <person name="Auch B."/>
            <person name="Kono T."/>
            <person name="Mallez S."/>
            <person name="Becker A."/>
            <person name="Gohl D.M."/>
            <person name="Silverstein K.A.T."/>
            <person name="Koren S."/>
            <person name="Bechman K.B."/>
            <person name="Herman A."/>
            <person name="Abrahante J.E."/>
            <person name="Garbe J."/>
        </authorList>
    </citation>
    <scope>NUCLEOTIDE SEQUENCE</scope>
    <source>
        <strain evidence="1">Duluth1</strain>
        <tissue evidence="1">Whole animal</tissue>
    </source>
</reference>
<gene>
    <name evidence="1" type="ORF">DPMN_021466</name>
</gene>
<comment type="caution">
    <text evidence="1">The sequence shown here is derived from an EMBL/GenBank/DDBJ whole genome shotgun (WGS) entry which is preliminary data.</text>
</comment>
<dbReference type="Proteomes" id="UP000828390">
    <property type="component" value="Unassembled WGS sequence"/>
</dbReference>
<keyword evidence="2" id="KW-1185">Reference proteome</keyword>
<protein>
    <submittedName>
        <fullName evidence="1">Uncharacterized protein</fullName>
    </submittedName>
</protein>
<dbReference type="EMBL" id="JAIWYP010000001">
    <property type="protein sequence ID" value="KAH3897279.1"/>
    <property type="molecule type" value="Genomic_DNA"/>
</dbReference>
<proteinExistence type="predicted"/>
<evidence type="ECO:0000313" key="2">
    <source>
        <dbReference type="Proteomes" id="UP000828390"/>
    </source>
</evidence>
<name>A0A9D4NNT6_DREPO</name>
<dbReference type="AlphaFoldDB" id="A0A9D4NNT6"/>
<organism evidence="1 2">
    <name type="scientific">Dreissena polymorpha</name>
    <name type="common">Zebra mussel</name>
    <name type="synonym">Mytilus polymorpha</name>
    <dbReference type="NCBI Taxonomy" id="45954"/>
    <lineage>
        <taxon>Eukaryota</taxon>
        <taxon>Metazoa</taxon>
        <taxon>Spiralia</taxon>
        <taxon>Lophotrochozoa</taxon>
        <taxon>Mollusca</taxon>
        <taxon>Bivalvia</taxon>
        <taxon>Autobranchia</taxon>
        <taxon>Heteroconchia</taxon>
        <taxon>Euheterodonta</taxon>
        <taxon>Imparidentia</taxon>
        <taxon>Neoheterodontei</taxon>
        <taxon>Myida</taxon>
        <taxon>Dreissenoidea</taxon>
        <taxon>Dreissenidae</taxon>
        <taxon>Dreissena</taxon>
    </lineage>
</organism>
<evidence type="ECO:0000313" key="1">
    <source>
        <dbReference type="EMBL" id="KAH3897279.1"/>
    </source>
</evidence>
<sequence>MSVFILKIFTQTLNRTQEKYCPPHPSSHEFENDTAEQLTIFQQSNGTFHVDRMSFKKLMSVHAYLRHEDSLKQMPYTSRYDVRRS</sequence>